<organism evidence="1">
    <name type="scientific">Anguilla anguilla</name>
    <name type="common">European freshwater eel</name>
    <name type="synonym">Muraena anguilla</name>
    <dbReference type="NCBI Taxonomy" id="7936"/>
    <lineage>
        <taxon>Eukaryota</taxon>
        <taxon>Metazoa</taxon>
        <taxon>Chordata</taxon>
        <taxon>Craniata</taxon>
        <taxon>Vertebrata</taxon>
        <taxon>Euteleostomi</taxon>
        <taxon>Actinopterygii</taxon>
        <taxon>Neopterygii</taxon>
        <taxon>Teleostei</taxon>
        <taxon>Anguilliformes</taxon>
        <taxon>Anguillidae</taxon>
        <taxon>Anguilla</taxon>
    </lineage>
</organism>
<sequence>MIPQLNHWLATFFALDMGHKLFEMYILYVQSSTIFLPKRSKGTVKVHVCQAFIIYICKGDVKCMLAHSKQYAILCGHNFKTKLTKLGTALTAF</sequence>
<protein>
    <submittedName>
        <fullName evidence="1">Uncharacterized protein</fullName>
    </submittedName>
</protein>
<dbReference type="EMBL" id="GBXM01006080">
    <property type="protein sequence ID" value="JAI02498.1"/>
    <property type="molecule type" value="Transcribed_RNA"/>
</dbReference>
<proteinExistence type="predicted"/>
<name>A0A0E9XIF0_ANGAN</name>
<accession>A0A0E9XIF0</accession>
<evidence type="ECO:0000313" key="1">
    <source>
        <dbReference type="EMBL" id="JAI02498.1"/>
    </source>
</evidence>
<reference evidence="1" key="1">
    <citation type="submission" date="2014-11" db="EMBL/GenBank/DDBJ databases">
        <authorList>
            <person name="Amaro Gonzalez C."/>
        </authorList>
    </citation>
    <scope>NUCLEOTIDE SEQUENCE</scope>
</reference>
<dbReference type="AlphaFoldDB" id="A0A0E9XIF0"/>
<reference evidence="1" key="2">
    <citation type="journal article" date="2015" name="Fish Shellfish Immunol.">
        <title>Early steps in the European eel (Anguilla anguilla)-Vibrio vulnificus interaction in the gills: Role of the RtxA13 toxin.</title>
        <authorList>
            <person name="Callol A."/>
            <person name="Pajuelo D."/>
            <person name="Ebbesson L."/>
            <person name="Teles M."/>
            <person name="MacKenzie S."/>
            <person name="Amaro C."/>
        </authorList>
    </citation>
    <scope>NUCLEOTIDE SEQUENCE</scope>
</reference>